<dbReference type="STRING" id="1391654.AKJ09_08447"/>
<evidence type="ECO:0000313" key="7">
    <source>
        <dbReference type="EMBL" id="AKV01784.1"/>
    </source>
</evidence>
<comment type="similarity">
    <text evidence="1 5">Belongs to the CoaE family.</text>
</comment>
<dbReference type="PROSITE" id="PS51219">
    <property type="entry name" value="DPCK"/>
    <property type="match status" value="1"/>
</dbReference>
<comment type="catalytic activity">
    <reaction evidence="5">
        <text>3'-dephospho-CoA + ATP = ADP + CoA + H(+)</text>
        <dbReference type="Rhea" id="RHEA:18245"/>
        <dbReference type="ChEBI" id="CHEBI:15378"/>
        <dbReference type="ChEBI" id="CHEBI:30616"/>
        <dbReference type="ChEBI" id="CHEBI:57287"/>
        <dbReference type="ChEBI" id="CHEBI:57328"/>
        <dbReference type="ChEBI" id="CHEBI:456216"/>
        <dbReference type="EC" id="2.7.1.24"/>
    </reaction>
</comment>
<dbReference type="PATRIC" id="fig|1391654.3.peg.8558"/>
<name>A0A0K1Q7T7_9BACT</name>
<dbReference type="KEGG" id="llu:AKJ09_08447"/>
<keyword evidence="5" id="KW-0808">Transferase</keyword>
<keyword evidence="5 7" id="KW-0418">Kinase</keyword>
<dbReference type="PANTHER" id="PTHR10695:SF46">
    <property type="entry name" value="BIFUNCTIONAL COENZYME A SYNTHASE-RELATED"/>
    <property type="match status" value="1"/>
</dbReference>
<feature type="binding site" evidence="5">
    <location>
        <begin position="11"/>
        <end position="16"/>
    </location>
    <ligand>
        <name>ATP</name>
        <dbReference type="ChEBI" id="CHEBI:30616"/>
    </ligand>
</feature>
<dbReference type="GO" id="GO:0015937">
    <property type="term" value="P:coenzyme A biosynthetic process"/>
    <property type="evidence" value="ECO:0007669"/>
    <property type="project" value="UniProtKB-UniRule"/>
</dbReference>
<dbReference type="EMBL" id="CP012333">
    <property type="protein sequence ID" value="AKV01784.1"/>
    <property type="molecule type" value="Genomic_DNA"/>
</dbReference>
<evidence type="ECO:0000256" key="6">
    <source>
        <dbReference type="NCBIfam" id="TIGR00152"/>
    </source>
</evidence>
<gene>
    <name evidence="5" type="primary">coaE</name>
    <name evidence="7" type="ORF">AKJ09_08447</name>
</gene>
<dbReference type="GO" id="GO:0005524">
    <property type="term" value="F:ATP binding"/>
    <property type="evidence" value="ECO:0007669"/>
    <property type="project" value="UniProtKB-UniRule"/>
</dbReference>
<dbReference type="GO" id="GO:0004140">
    <property type="term" value="F:dephospho-CoA kinase activity"/>
    <property type="evidence" value="ECO:0007669"/>
    <property type="project" value="UniProtKB-UniRule"/>
</dbReference>
<dbReference type="InterPro" id="IPR027417">
    <property type="entry name" value="P-loop_NTPase"/>
</dbReference>
<evidence type="ECO:0000256" key="5">
    <source>
        <dbReference type="HAMAP-Rule" id="MF_00376"/>
    </source>
</evidence>
<dbReference type="RefSeq" id="WP_146652811.1">
    <property type="nucleotide sequence ID" value="NZ_CP012333.1"/>
</dbReference>
<dbReference type="GO" id="GO:0005737">
    <property type="term" value="C:cytoplasm"/>
    <property type="evidence" value="ECO:0007669"/>
    <property type="project" value="UniProtKB-SubCell"/>
</dbReference>
<keyword evidence="8" id="KW-1185">Reference proteome</keyword>
<evidence type="ECO:0000256" key="4">
    <source>
        <dbReference type="ARBA" id="ARBA00022993"/>
    </source>
</evidence>
<reference evidence="7 8" key="1">
    <citation type="submission" date="2015-08" db="EMBL/GenBank/DDBJ databases">
        <authorList>
            <person name="Babu N.S."/>
            <person name="Beckwith C.J."/>
            <person name="Beseler K.G."/>
            <person name="Brison A."/>
            <person name="Carone J.V."/>
            <person name="Caskin T.P."/>
            <person name="Diamond M."/>
            <person name="Durham M.E."/>
            <person name="Foxe J.M."/>
            <person name="Go M."/>
            <person name="Henderson B.A."/>
            <person name="Jones I.B."/>
            <person name="McGettigan J.A."/>
            <person name="Micheletti S.J."/>
            <person name="Nasrallah M.E."/>
            <person name="Ortiz D."/>
            <person name="Piller C.R."/>
            <person name="Privatt S.R."/>
            <person name="Schneider S.L."/>
            <person name="Sharp S."/>
            <person name="Smith T.C."/>
            <person name="Stanton J.D."/>
            <person name="Ullery H.E."/>
            <person name="Wilson R.J."/>
            <person name="Serrano M.G."/>
            <person name="Buck G."/>
            <person name="Lee V."/>
            <person name="Wang Y."/>
            <person name="Carvalho R."/>
            <person name="Voegtly L."/>
            <person name="Shi R."/>
            <person name="Duckworth R."/>
            <person name="Johnson A."/>
            <person name="Loviza R."/>
            <person name="Walstead R."/>
            <person name="Shah Z."/>
            <person name="Kiflezghi M."/>
            <person name="Wade K."/>
            <person name="Ball S.L."/>
            <person name="Bradley K.W."/>
            <person name="Asai D.J."/>
            <person name="Bowman C.A."/>
            <person name="Russell D.A."/>
            <person name="Pope W.H."/>
            <person name="Jacobs-Sera D."/>
            <person name="Hendrix R.W."/>
            <person name="Hatfull G.F."/>
        </authorList>
    </citation>
    <scope>NUCLEOTIDE SEQUENCE [LARGE SCALE GENOMIC DNA]</scope>
    <source>
        <strain evidence="7 8">DSM 27648</strain>
    </source>
</reference>
<dbReference type="Gene3D" id="3.40.50.300">
    <property type="entry name" value="P-loop containing nucleotide triphosphate hydrolases"/>
    <property type="match status" value="1"/>
</dbReference>
<dbReference type="NCBIfam" id="TIGR00152">
    <property type="entry name" value="dephospho-CoA kinase"/>
    <property type="match status" value="1"/>
</dbReference>
<sequence>MHLFGLTGGIASGKSTVAARLRERGLPVIDADALARDVVEKGTPGIAEIVETFGGDVLFEDGTLDRKKLAAVVFGDDQKRRTLNAIVHPKITALSLERADALRAQGHPLACYEAALLVENGVADAFRPLVVVAADESVQLARGRARDGANEEEIRGRIRAQMPLAKKIAVADFVIHNDGTRGELLAKTDDVLDAICAKLGVDAARYPR</sequence>
<dbReference type="PANTHER" id="PTHR10695">
    <property type="entry name" value="DEPHOSPHO-COA KINASE-RELATED"/>
    <property type="match status" value="1"/>
</dbReference>
<keyword evidence="4 5" id="KW-0173">Coenzyme A biosynthesis</keyword>
<dbReference type="Proteomes" id="UP000064967">
    <property type="component" value="Chromosome"/>
</dbReference>
<dbReference type="OrthoDB" id="9812943at2"/>
<dbReference type="CDD" id="cd02022">
    <property type="entry name" value="DPCK"/>
    <property type="match status" value="1"/>
</dbReference>
<dbReference type="InterPro" id="IPR001977">
    <property type="entry name" value="Depp_CoAkinase"/>
</dbReference>
<comment type="function">
    <text evidence="5">Catalyzes the phosphorylation of the 3'-hydroxyl group of dephosphocoenzyme A to form coenzyme A.</text>
</comment>
<keyword evidence="5" id="KW-0963">Cytoplasm</keyword>
<dbReference type="UniPathway" id="UPA00241">
    <property type="reaction ID" value="UER00356"/>
</dbReference>
<proteinExistence type="inferred from homology"/>
<organism evidence="7 8">
    <name type="scientific">Labilithrix luteola</name>
    <dbReference type="NCBI Taxonomy" id="1391654"/>
    <lineage>
        <taxon>Bacteria</taxon>
        <taxon>Pseudomonadati</taxon>
        <taxon>Myxococcota</taxon>
        <taxon>Polyangia</taxon>
        <taxon>Polyangiales</taxon>
        <taxon>Labilitrichaceae</taxon>
        <taxon>Labilithrix</taxon>
    </lineage>
</organism>
<dbReference type="AlphaFoldDB" id="A0A0K1Q7T7"/>
<comment type="pathway">
    <text evidence="5">Cofactor biosynthesis; coenzyme A biosynthesis; CoA from (R)-pantothenate: step 5/5.</text>
</comment>
<dbReference type="Pfam" id="PF01121">
    <property type="entry name" value="CoaE"/>
    <property type="match status" value="1"/>
</dbReference>
<accession>A0A0K1Q7T7</accession>
<comment type="subcellular location">
    <subcellularLocation>
        <location evidence="5">Cytoplasm</location>
    </subcellularLocation>
</comment>
<evidence type="ECO:0000256" key="2">
    <source>
        <dbReference type="ARBA" id="ARBA00022741"/>
    </source>
</evidence>
<dbReference type="HAMAP" id="MF_00376">
    <property type="entry name" value="Dephospho_CoA_kinase"/>
    <property type="match status" value="1"/>
</dbReference>
<keyword evidence="2 5" id="KW-0547">Nucleotide-binding</keyword>
<protein>
    <recommendedName>
        <fullName evidence="5 6">Dephospho-CoA kinase</fullName>
        <ecNumber evidence="5 6">2.7.1.24</ecNumber>
    </recommendedName>
    <alternativeName>
        <fullName evidence="5">Dephosphocoenzyme A kinase</fullName>
    </alternativeName>
</protein>
<evidence type="ECO:0000313" key="8">
    <source>
        <dbReference type="Proteomes" id="UP000064967"/>
    </source>
</evidence>
<evidence type="ECO:0000256" key="1">
    <source>
        <dbReference type="ARBA" id="ARBA00009018"/>
    </source>
</evidence>
<dbReference type="EC" id="2.7.1.24" evidence="5 6"/>
<keyword evidence="3 5" id="KW-0067">ATP-binding</keyword>
<dbReference type="SUPFAM" id="SSF52540">
    <property type="entry name" value="P-loop containing nucleoside triphosphate hydrolases"/>
    <property type="match status" value="1"/>
</dbReference>
<evidence type="ECO:0000256" key="3">
    <source>
        <dbReference type="ARBA" id="ARBA00022840"/>
    </source>
</evidence>